<dbReference type="PANTHER" id="PTHR43727:SF2">
    <property type="entry name" value="GROUP IV DECARBOXYLASE"/>
    <property type="match status" value="1"/>
</dbReference>
<evidence type="ECO:0000256" key="2">
    <source>
        <dbReference type="ARBA" id="ARBA00022898"/>
    </source>
</evidence>
<organism evidence="4 5">
    <name type="scientific">Tumebacillus lipolyticus</name>
    <dbReference type="NCBI Taxonomy" id="1280370"/>
    <lineage>
        <taxon>Bacteria</taxon>
        <taxon>Bacillati</taxon>
        <taxon>Bacillota</taxon>
        <taxon>Bacilli</taxon>
        <taxon>Bacillales</taxon>
        <taxon>Alicyclobacillaceae</taxon>
        <taxon>Tumebacillus</taxon>
    </lineage>
</organism>
<dbReference type="PRINTS" id="PR01179">
    <property type="entry name" value="ODADCRBXLASE"/>
</dbReference>
<dbReference type="CDD" id="cd06843">
    <property type="entry name" value="PLPDE_III_PvsE_like"/>
    <property type="match status" value="1"/>
</dbReference>
<reference evidence="5" key="1">
    <citation type="journal article" date="2019" name="Int. J. Syst. Evol. Microbiol.">
        <title>The Global Catalogue of Microorganisms (GCM) 10K type strain sequencing project: providing services to taxonomists for standard genome sequencing and annotation.</title>
        <authorList>
            <consortium name="The Broad Institute Genomics Platform"/>
            <consortium name="The Broad Institute Genome Sequencing Center for Infectious Disease"/>
            <person name="Wu L."/>
            <person name="Ma J."/>
        </authorList>
    </citation>
    <scope>NUCLEOTIDE SEQUENCE [LARGE SCALE GENOMIC DNA]</scope>
    <source>
        <strain evidence="5">CGMCC 1.13574</strain>
    </source>
</reference>
<evidence type="ECO:0000313" key="5">
    <source>
        <dbReference type="Proteomes" id="UP001597343"/>
    </source>
</evidence>
<proteinExistence type="predicted"/>
<evidence type="ECO:0000313" key="4">
    <source>
        <dbReference type="EMBL" id="MFD2171864.1"/>
    </source>
</evidence>
<dbReference type="SUPFAM" id="SSF51419">
    <property type="entry name" value="PLP-binding barrel"/>
    <property type="match status" value="1"/>
</dbReference>
<dbReference type="Proteomes" id="UP001597343">
    <property type="component" value="Unassembled WGS sequence"/>
</dbReference>
<keyword evidence="2" id="KW-0663">Pyridoxal phosphate</keyword>
<protein>
    <submittedName>
        <fullName evidence="4">Type III PLP-dependent enzyme</fullName>
    </submittedName>
</protein>
<evidence type="ECO:0000259" key="3">
    <source>
        <dbReference type="Pfam" id="PF02784"/>
    </source>
</evidence>
<dbReference type="RefSeq" id="WP_386049034.1">
    <property type="nucleotide sequence ID" value="NZ_JBHUIO010000011.1"/>
</dbReference>
<evidence type="ECO:0000256" key="1">
    <source>
        <dbReference type="ARBA" id="ARBA00001933"/>
    </source>
</evidence>
<comment type="caution">
    <text evidence="4">The sequence shown here is derived from an EMBL/GenBank/DDBJ whole genome shotgun (WGS) entry which is preliminary data.</text>
</comment>
<keyword evidence="5" id="KW-1185">Reference proteome</keyword>
<dbReference type="EMBL" id="JBHUIO010000011">
    <property type="protein sequence ID" value="MFD2171864.1"/>
    <property type="molecule type" value="Genomic_DNA"/>
</dbReference>
<dbReference type="Gene3D" id="3.20.20.10">
    <property type="entry name" value="Alanine racemase"/>
    <property type="match status" value="1"/>
</dbReference>
<sequence>MRRVLEQIAELKRTQGNRPLKAYLYDLRDLAQHVRRFVQALPPQCRYFYAIKANSQQEMLEALAPLVHGFEVASIGEVQKVRAVSQDAPIIFGGPGKADEELEGAIDQRVTLLHVESMHELARLEEIAARKGVAVDILLRVNLRGPLPSATLQMAGVPTQFGIDEAVIEQAVRAAMRCAHIRLKGFHFHSLSNNLDVEQHLKMVAFYAKKARGWADEFGFRLEYINAGGGIGVNYADIAAQFDLDPFAERLADSLAAAGDDVTVLFECGRYAVASCGYYVTEVLDVRQNHGGWYAIVEGGLHHFLLPGAWKHAHPMTVVPIEEWPYPFARPEVQGELVTIAGKMNMPKDILAHSAPIGRLRAGDLILFPYAGAYGWAISAHDFSDLEHPQFVYFQ</sequence>
<accession>A0ABW5A251</accession>
<feature type="domain" description="Orn/DAP/Arg decarboxylase 2 N-terminal" evidence="3">
    <location>
        <begin position="28"/>
        <end position="274"/>
    </location>
</feature>
<dbReference type="InterPro" id="IPR009006">
    <property type="entry name" value="Ala_racemase/Decarboxylase_C"/>
</dbReference>
<dbReference type="InterPro" id="IPR022644">
    <property type="entry name" value="De-COase2_N"/>
</dbReference>
<dbReference type="SUPFAM" id="SSF50621">
    <property type="entry name" value="Alanine racemase C-terminal domain-like"/>
    <property type="match status" value="1"/>
</dbReference>
<dbReference type="Gene3D" id="2.40.37.10">
    <property type="entry name" value="Lyase, Ornithine Decarboxylase, Chain A, domain 1"/>
    <property type="match status" value="1"/>
</dbReference>
<comment type="cofactor">
    <cofactor evidence="1">
        <name>pyridoxal 5'-phosphate</name>
        <dbReference type="ChEBI" id="CHEBI:597326"/>
    </cofactor>
</comment>
<gene>
    <name evidence="4" type="ORF">ACFSOY_18020</name>
</gene>
<dbReference type="InterPro" id="IPR029066">
    <property type="entry name" value="PLP-binding_barrel"/>
</dbReference>
<dbReference type="Pfam" id="PF02784">
    <property type="entry name" value="Orn_Arg_deC_N"/>
    <property type="match status" value="1"/>
</dbReference>
<dbReference type="InterPro" id="IPR000183">
    <property type="entry name" value="Orn/DAP/Arg_de-COase"/>
</dbReference>
<dbReference type="PANTHER" id="PTHR43727">
    <property type="entry name" value="DIAMINOPIMELATE DECARBOXYLASE"/>
    <property type="match status" value="1"/>
</dbReference>
<name>A0ABW5A251_9BACL</name>